<accession>A0A7W5ZZM0</accession>
<dbReference type="GO" id="GO:0009279">
    <property type="term" value="C:cell outer membrane"/>
    <property type="evidence" value="ECO:0007669"/>
    <property type="project" value="InterPro"/>
</dbReference>
<feature type="chain" id="PRO_5031366361" evidence="2">
    <location>
        <begin position="23"/>
        <end position="341"/>
    </location>
</feature>
<dbReference type="Proteomes" id="UP000562395">
    <property type="component" value="Unassembled WGS sequence"/>
</dbReference>
<dbReference type="AlphaFoldDB" id="A0A7W5ZZM0"/>
<dbReference type="RefSeq" id="WP_183614528.1">
    <property type="nucleotide sequence ID" value="NZ_JACICY010000009.1"/>
</dbReference>
<dbReference type="EMBL" id="JACICY010000009">
    <property type="protein sequence ID" value="MBB3862032.1"/>
    <property type="molecule type" value="Genomic_DNA"/>
</dbReference>
<name>A0A7W5ZZM0_9SPHN</name>
<feature type="compositionally biased region" description="Polar residues" evidence="1">
    <location>
        <begin position="70"/>
        <end position="90"/>
    </location>
</feature>
<reference evidence="3 4" key="1">
    <citation type="submission" date="2020-08" db="EMBL/GenBank/DDBJ databases">
        <title>Genomic Encyclopedia of Type Strains, Phase IV (KMG-IV): sequencing the most valuable type-strain genomes for metagenomic binning, comparative biology and taxonomic classification.</title>
        <authorList>
            <person name="Goeker M."/>
        </authorList>
    </citation>
    <scope>NUCLEOTIDE SEQUENCE [LARGE SCALE GENOMIC DNA]</scope>
    <source>
        <strain evidence="3 4">DSM 14552</strain>
    </source>
</reference>
<dbReference type="GO" id="GO:0005507">
    <property type="term" value="F:copper ion binding"/>
    <property type="evidence" value="ECO:0007669"/>
    <property type="project" value="InterPro"/>
</dbReference>
<feature type="signal peptide" evidence="2">
    <location>
        <begin position="1"/>
        <end position="22"/>
    </location>
</feature>
<dbReference type="InterPro" id="IPR007939">
    <property type="entry name" value="Cu-R_B_prcur"/>
</dbReference>
<evidence type="ECO:0000313" key="4">
    <source>
        <dbReference type="Proteomes" id="UP000562395"/>
    </source>
</evidence>
<keyword evidence="4" id="KW-1185">Reference proteome</keyword>
<evidence type="ECO:0000256" key="1">
    <source>
        <dbReference type="SAM" id="MobiDB-lite"/>
    </source>
</evidence>
<organism evidence="3 4">
    <name type="scientific">Novosphingobium hassiacum</name>
    <dbReference type="NCBI Taxonomy" id="173676"/>
    <lineage>
        <taxon>Bacteria</taxon>
        <taxon>Pseudomonadati</taxon>
        <taxon>Pseudomonadota</taxon>
        <taxon>Alphaproteobacteria</taxon>
        <taxon>Sphingomonadales</taxon>
        <taxon>Sphingomonadaceae</taxon>
        <taxon>Novosphingobium</taxon>
    </lineage>
</organism>
<proteinExistence type="predicted"/>
<protein>
    <submittedName>
        <fullName evidence="3">Copper resistance protein B</fullName>
    </submittedName>
</protein>
<dbReference type="Pfam" id="PF05275">
    <property type="entry name" value="CopB"/>
    <property type="match status" value="1"/>
</dbReference>
<evidence type="ECO:0000256" key="2">
    <source>
        <dbReference type="SAM" id="SignalP"/>
    </source>
</evidence>
<feature type="region of interest" description="Disordered" evidence="1">
    <location>
        <begin position="37"/>
        <end position="111"/>
    </location>
</feature>
<comment type="caution">
    <text evidence="3">The sequence shown here is derived from an EMBL/GenBank/DDBJ whole genome shotgun (WGS) entry which is preliminary data.</text>
</comment>
<evidence type="ECO:0000313" key="3">
    <source>
        <dbReference type="EMBL" id="MBB3862032.1"/>
    </source>
</evidence>
<keyword evidence="2" id="KW-0732">Signal</keyword>
<sequence>MSRAAFLGLSPLVLAASLSAQATGVPMDQAMHQGHDMSTMQMPAPVPAPGPVDPHAGHDMQGMEDMPMSEAQSAPASDTAAGQTGATGPSGTDREPGSAPPPPIASDRPADRFYDPAAMATAQAALLGEHGGMTFHKVLFNLAEYQARNGRDGYRWDASAWFGGDINRLAVKSEGEGSFGEPIDHGEVQALWSHAVDPYWNVQGGIRQDFGKGPDRTYAVLGIEGIAPYWFDLGASAYVSTKGDILARIEGDIDQRITQKLILQPRLEANFAAQDIPENGIGSGLSNVELGLRLRYEITREFAPYVGVSWDRKIGDTARMARSAGERASYASLVAGIRFWF</sequence>
<gene>
    <name evidence="3" type="ORF">GGQ88_003326</name>
</gene>
<dbReference type="GO" id="GO:0006878">
    <property type="term" value="P:intracellular copper ion homeostasis"/>
    <property type="evidence" value="ECO:0007669"/>
    <property type="project" value="InterPro"/>
</dbReference>